<protein>
    <submittedName>
        <fullName evidence="2">Uncharacterized protein</fullName>
    </submittedName>
</protein>
<proteinExistence type="predicted"/>
<feature type="transmembrane region" description="Helical" evidence="1">
    <location>
        <begin position="26"/>
        <end position="43"/>
    </location>
</feature>
<name>A0ABW3LQH9_9BACI</name>
<dbReference type="RefSeq" id="WP_390364984.1">
    <property type="nucleotide sequence ID" value="NZ_JBHTKJ010000076.1"/>
</dbReference>
<reference evidence="3" key="1">
    <citation type="journal article" date="2019" name="Int. J. Syst. Evol. Microbiol.">
        <title>The Global Catalogue of Microorganisms (GCM) 10K type strain sequencing project: providing services to taxonomists for standard genome sequencing and annotation.</title>
        <authorList>
            <consortium name="The Broad Institute Genomics Platform"/>
            <consortium name="The Broad Institute Genome Sequencing Center for Infectious Disease"/>
            <person name="Wu L."/>
            <person name="Ma J."/>
        </authorList>
    </citation>
    <scope>NUCLEOTIDE SEQUENCE [LARGE SCALE GENOMIC DNA]</scope>
    <source>
        <strain evidence="3">CCUG 56754</strain>
    </source>
</reference>
<organism evidence="2 3">
    <name type="scientific">Virgibacillus byunsanensis</name>
    <dbReference type="NCBI Taxonomy" id="570945"/>
    <lineage>
        <taxon>Bacteria</taxon>
        <taxon>Bacillati</taxon>
        <taxon>Bacillota</taxon>
        <taxon>Bacilli</taxon>
        <taxon>Bacillales</taxon>
        <taxon>Bacillaceae</taxon>
        <taxon>Virgibacillus</taxon>
    </lineage>
</organism>
<evidence type="ECO:0000313" key="3">
    <source>
        <dbReference type="Proteomes" id="UP001597040"/>
    </source>
</evidence>
<keyword evidence="1" id="KW-1133">Transmembrane helix</keyword>
<dbReference type="EMBL" id="JBHTKJ010000076">
    <property type="protein sequence ID" value="MFD1040673.1"/>
    <property type="molecule type" value="Genomic_DNA"/>
</dbReference>
<keyword evidence="1" id="KW-0812">Transmembrane</keyword>
<keyword evidence="1" id="KW-0472">Membrane</keyword>
<dbReference type="Proteomes" id="UP001597040">
    <property type="component" value="Unassembled WGS sequence"/>
</dbReference>
<gene>
    <name evidence="2" type="ORF">ACFQ3N_20125</name>
</gene>
<evidence type="ECO:0000256" key="1">
    <source>
        <dbReference type="SAM" id="Phobius"/>
    </source>
</evidence>
<comment type="caution">
    <text evidence="2">The sequence shown here is derived from an EMBL/GenBank/DDBJ whole genome shotgun (WGS) entry which is preliminary data.</text>
</comment>
<keyword evidence="3" id="KW-1185">Reference proteome</keyword>
<evidence type="ECO:0000313" key="2">
    <source>
        <dbReference type="EMBL" id="MFD1040673.1"/>
    </source>
</evidence>
<sequence>MRHQSASARGGSPAAREKRSVFPERVKALTIISSYVALYIYSLKNNKQYENSLK</sequence>
<accession>A0ABW3LQH9</accession>